<organism evidence="1 2">
    <name type="scientific">Muriicola soli</name>
    <dbReference type="NCBI Taxonomy" id="2507538"/>
    <lineage>
        <taxon>Bacteria</taxon>
        <taxon>Pseudomonadati</taxon>
        <taxon>Bacteroidota</taxon>
        <taxon>Flavobacteriia</taxon>
        <taxon>Flavobacteriales</taxon>
        <taxon>Flavobacteriaceae</taxon>
        <taxon>Muriicola</taxon>
    </lineage>
</organism>
<dbReference type="PANTHER" id="PTHR12526">
    <property type="entry name" value="GLYCOSYLTRANSFERASE"/>
    <property type="match status" value="1"/>
</dbReference>
<dbReference type="AlphaFoldDB" id="A0A411ECY8"/>
<evidence type="ECO:0000313" key="2">
    <source>
        <dbReference type="Proteomes" id="UP000290889"/>
    </source>
</evidence>
<dbReference type="Gene3D" id="3.40.50.2000">
    <property type="entry name" value="Glycogen Phosphorylase B"/>
    <property type="match status" value="1"/>
</dbReference>
<dbReference type="KEGG" id="mur:EQY75_13200"/>
<name>A0A411ECY8_9FLAO</name>
<dbReference type="EMBL" id="CP035544">
    <property type="protein sequence ID" value="QBA65403.1"/>
    <property type="molecule type" value="Genomic_DNA"/>
</dbReference>
<proteinExistence type="predicted"/>
<sequence>MNKPADHLVELYTYEEVVDAEQTLLMLSPGIFQKDGGMFSYAKVWINEIRNFSQNYTFLFSRRYQQDLSGDHLIFRTIKSDNKKYAMVISLLSVILPFSLLKYFFNDYREFAINNNQIHILTSFLLAYPLIRCLMKFKKELTIIYTLHDPVPHQEKRGPIGKKLKFHYLHKIYELSRVHPNFYLHLHSKKLLEDCQHTAGKVIIKPHPLPEKLVVPKNSNFDGFVFGVLGRMEAYKGLDILLEAFQVLSKDADINNKIKLAIVGSGEIDKESWEQLPILTDIQNRRVDEIEFHEYISSLDCLLLPYRKASQSGVGYLALAYEIPIIATNTGGLPDIIKQSSDPRSRLISPNKSGELVDAILSFMKIEQHSL</sequence>
<reference evidence="1 2" key="1">
    <citation type="submission" date="2019-01" db="EMBL/GenBank/DDBJ databases">
        <title>Muriicola soli sp. nov., isolated from soil.</title>
        <authorList>
            <person name="Kang H.J."/>
            <person name="Kim S.B."/>
        </authorList>
    </citation>
    <scope>NUCLEOTIDE SEQUENCE [LARGE SCALE GENOMIC DNA]</scope>
    <source>
        <strain evidence="1 2">MMS17-SY002</strain>
    </source>
</reference>
<protein>
    <submittedName>
        <fullName evidence="1">Glycosyltransferase family 1 protein</fullName>
    </submittedName>
</protein>
<accession>A0A411ECY8</accession>
<evidence type="ECO:0000313" key="1">
    <source>
        <dbReference type="EMBL" id="QBA65403.1"/>
    </source>
</evidence>
<gene>
    <name evidence="1" type="ORF">EQY75_13200</name>
</gene>
<dbReference type="OrthoDB" id="9771846at2"/>
<dbReference type="RefSeq" id="WP_129606601.1">
    <property type="nucleotide sequence ID" value="NZ_CP035544.1"/>
</dbReference>
<keyword evidence="1" id="KW-0808">Transferase</keyword>
<keyword evidence="2" id="KW-1185">Reference proteome</keyword>
<dbReference type="GO" id="GO:0016740">
    <property type="term" value="F:transferase activity"/>
    <property type="evidence" value="ECO:0007669"/>
    <property type="project" value="UniProtKB-KW"/>
</dbReference>
<dbReference type="SUPFAM" id="SSF53756">
    <property type="entry name" value="UDP-Glycosyltransferase/glycogen phosphorylase"/>
    <property type="match status" value="1"/>
</dbReference>
<dbReference type="Proteomes" id="UP000290889">
    <property type="component" value="Chromosome"/>
</dbReference>
<dbReference type="Pfam" id="PF13692">
    <property type="entry name" value="Glyco_trans_1_4"/>
    <property type="match status" value="1"/>
</dbReference>